<dbReference type="Pfam" id="PF00117">
    <property type="entry name" value="GATase"/>
    <property type="match status" value="1"/>
</dbReference>
<evidence type="ECO:0000313" key="2">
    <source>
        <dbReference type="EMBL" id="KXN69793.1"/>
    </source>
</evidence>
<sequence length="266" mass="30261">MTNSTSNAILKLGLLITGTPSPSVLNTSGDYLKIFTNHFNEALTALNKTQATNYNSVEFSPYYCFNNEIPELTDGEDLEGWVITGSAFNSYDNEDWILRLIEFIKYKYNNTTAKFIGICFGFQLIIRALGGEVVKGDKGWEVGPFKIKVNNKYSKLFGLSDNELTLNQMHQDYAVRFPSIPTLEPFGTTELCQFQGFYEPCKLLGVQGHPEYTEDHIKKIVNYRVSSGIFSEEFEKNVNNKQDELKDEGLRFSQSIVRFLINTLED</sequence>
<dbReference type="GO" id="GO:0005829">
    <property type="term" value="C:cytosol"/>
    <property type="evidence" value="ECO:0007669"/>
    <property type="project" value="TreeGrafter"/>
</dbReference>
<dbReference type="InterPro" id="IPR029062">
    <property type="entry name" value="Class_I_gatase-like"/>
</dbReference>
<proteinExistence type="predicted"/>
<keyword evidence="3" id="KW-1185">Reference proteome</keyword>
<keyword evidence="2" id="KW-0315">Glutamine amidotransferase</keyword>
<keyword evidence="2" id="KW-0808">Transferase</keyword>
<dbReference type="STRING" id="796925.A0A137P470"/>
<evidence type="ECO:0000313" key="3">
    <source>
        <dbReference type="Proteomes" id="UP000070444"/>
    </source>
</evidence>
<dbReference type="PANTHER" id="PTHR42695">
    <property type="entry name" value="GLUTAMINE AMIDOTRANSFERASE YLR126C-RELATED"/>
    <property type="match status" value="1"/>
</dbReference>
<organism evidence="2 3">
    <name type="scientific">Conidiobolus coronatus (strain ATCC 28846 / CBS 209.66 / NRRL 28638)</name>
    <name type="common">Delacroixia coronata</name>
    <dbReference type="NCBI Taxonomy" id="796925"/>
    <lineage>
        <taxon>Eukaryota</taxon>
        <taxon>Fungi</taxon>
        <taxon>Fungi incertae sedis</taxon>
        <taxon>Zoopagomycota</taxon>
        <taxon>Entomophthoromycotina</taxon>
        <taxon>Entomophthoromycetes</taxon>
        <taxon>Entomophthorales</taxon>
        <taxon>Ancylistaceae</taxon>
        <taxon>Conidiobolus</taxon>
    </lineage>
</organism>
<dbReference type="GO" id="GO:0005634">
    <property type="term" value="C:nucleus"/>
    <property type="evidence" value="ECO:0007669"/>
    <property type="project" value="TreeGrafter"/>
</dbReference>
<dbReference type="OMA" id="HQIVRYG"/>
<dbReference type="PROSITE" id="PS51273">
    <property type="entry name" value="GATASE_TYPE_1"/>
    <property type="match status" value="1"/>
</dbReference>
<dbReference type="AlphaFoldDB" id="A0A137P470"/>
<protein>
    <submittedName>
        <fullName evidence="2">Class I glutamine amidotransferase-like protein</fullName>
    </submittedName>
</protein>
<dbReference type="SUPFAM" id="SSF52317">
    <property type="entry name" value="Class I glutamine amidotransferase-like"/>
    <property type="match status" value="1"/>
</dbReference>
<feature type="domain" description="Glutamine amidotransferase" evidence="1">
    <location>
        <begin position="77"/>
        <end position="214"/>
    </location>
</feature>
<evidence type="ECO:0000259" key="1">
    <source>
        <dbReference type="Pfam" id="PF00117"/>
    </source>
</evidence>
<dbReference type="InterPro" id="IPR044992">
    <property type="entry name" value="ChyE-like"/>
</dbReference>
<dbReference type="OrthoDB" id="92161at2759"/>
<reference evidence="2 3" key="1">
    <citation type="journal article" date="2015" name="Genome Biol. Evol.">
        <title>Phylogenomic analyses indicate that early fungi evolved digesting cell walls of algal ancestors of land plants.</title>
        <authorList>
            <person name="Chang Y."/>
            <person name="Wang S."/>
            <person name="Sekimoto S."/>
            <person name="Aerts A.L."/>
            <person name="Choi C."/>
            <person name="Clum A."/>
            <person name="LaButti K.M."/>
            <person name="Lindquist E.A."/>
            <person name="Yee Ngan C."/>
            <person name="Ohm R.A."/>
            <person name="Salamov A.A."/>
            <person name="Grigoriev I.V."/>
            <person name="Spatafora J.W."/>
            <person name="Berbee M.L."/>
        </authorList>
    </citation>
    <scope>NUCLEOTIDE SEQUENCE [LARGE SCALE GENOMIC DNA]</scope>
    <source>
        <strain evidence="2 3">NRRL 28638</strain>
    </source>
</reference>
<dbReference type="EMBL" id="KQ964523">
    <property type="protein sequence ID" value="KXN69793.1"/>
    <property type="molecule type" value="Genomic_DNA"/>
</dbReference>
<dbReference type="Proteomes" id="UP000070444">
    <property type="component" value="Unassembled WGS sequence"/>
</dbReference>
<dbReference type="PANTHER" id="PTHR42695:SF5">
    <property type="entry name" value="GLUTAMINE AMIDOTRANSFERASE YLR126C-RELATED"/>
    <property type="match status" value="1"/>
</dbReference>
<dbReference type="InterPro" id="IPR017926">
    <property type="entry name" value="GATASE"/>
</dbReference>
<accession>A0A137P470</accession>
<gene>
    <name evidence="2" type="ORF">CONCODRAFT_79147</name>
</gene>
<dbReference type="CDD" id="cd01741">
    <property type="entry name" value="GATase1_1"/>
    <property type="match status" value="1"/>
</dbReference>
<dbReference type="GO" id="GO:0016740">
    <property type="term" value="F:transferase activity"/>
    <property type="evidence" value="ECO:0007669"/>
    <property type="project" value="UniProtKB-KW"/>
</dbReference>
<dbReference type="Gene3D" id="3.40.50.880">
    <property type="match status" value="1"/>
</dbReference>
<name>A0A137P470_CONC2</name>